<sequence>MEEFAEADVLWPDRVGDDEDRIVDVAPTQPHEARRTASAPIAVFPSKERSDSVAASFSEAFTCHVIGFGRDEGEDGEESTVPPHIVVSRRFSDKVACSVCTGNGRTLKGRDLFRFRNCVLRMTGFIER</sequence>
<evidence type="ECO:0000313" key="2">
    <source>
        <dbReference type="EMBL" id="OAY78695.1"/>
    </source>
</evidence>
<protein>
    <submittedName>
        <fullName evidence="5">Uncharacterized protein LOC109717739</fullName>
    </submittedName>
</protein>
<evidence type="ECO:0000313" key="4">
    <source>
        <dbReference type="Proteomes" id="UP000515123"/>
    </source>
</evidence>
<evidence type="ECO:0000256" key="1">
    <source>
        <dbReference type="ARBA" id="ARBA00034773"/>
    </source>
</evidence>
<evidence type="ECO:0000313" key="3">
    <source>
        <dbReference type="Proteomes" id="UP000092600"/>
    </source>
</evidence>
<dbReference type="PANTHER" id="PTHR33083">
    <property type="entry name" value="EXPRESSED PROTEIN"/>
    <property type="match status" value="1"/>
</dbReference>
<dbReference type="EMBL" id="LSRQ01001222">
    <property type="protein sequence ID" value="OAY78695.1"/>
    <property type="molecule type" value="Genomic_DNA"/>
</dbReference>
<gene>
    <name evidence="5" type="primary">LOC109717739</name>
    <name evidence="2" type="ORF">ACMD2_02200</name>
</gene>
<dbReference type="AlphaFoldDB" id="A0A199VPR5"/>
<comment type="similarity">
    <text evidence="1">Belongs to the senescence regulator S40 family.</text>
</comment>
<accession>A0A199VPR5</accession>
<evidence type="ECO:0000313" key="5">
    <source>
        <dbReference type="RefSeq" id="XP_020099216.1"/>
    </source>
</evidence>
<dbReference type="RefSeq" id="XP_020099216.1">
    <property type="nucleotide sequence ID" value="XM_020243627.1"/>
</dbReference>
<reference evidence="2 3" key="1">
    <citation type="journal article" date="2016" name="DNA Res.">
        <title>The draft genome of MD-2 pineapple using hybrid error correction of long reads.</title>
        <authorList>
            <person name="Redwan R.M."/>
            <person name="Saidin A."/>
            <person name="Kumar S.V."/>
        </authorList>
    </citation>
    <scope>NUCLEOTIDE SEQUENCE [LARGE SCALE GENOMIC DNA]</scope>
    <source>
        <strain evidence="3">cv. MD2</strain>
        <tissue evidence="2">Leaf</tissue>
    </source>
</reference>
<keyword evidence="4" id="KW-1185">Reference proteome</keyword>
<proteinExistence type="inferred from homology"/>
<reference evidence="5" key="2">
    <citation type="submission" date="2025-04" db="UniProtKB">
        <authorList>
            <consortium name="RefSeq"/>
        </authorList>
    </citation>
    <scope>IDENTIFICATION</scope>
    <source>
        <tissue evidence="5">Leaf</tissue>
    </source>
</reference>
<dbReference type="InterPro" id="IPR007608">
    <property type="entry name" value="Senescence_reg_S40"/>
</dbReference>
<dbReference type="STRING" id="4615.A0A199VPR5"/>
<dbReference type="PANTHER" id="PTHR33083:SF49">
    <property type="entry name" value="SENESCENCE REGULATOR"/>
    <property type="match status" value="1"/>
</dbReference>
<dbReference type="GO" id="GO:0010150">
    <property type="term" value="P:leaf senescence"/>
    <property type="evidence" value="ECO:0007669"/>
    <property type="project" value="UniProtKB-ARBA"/>
</dbReference>
<name>A0A199VPR5_ANACO</name>
<dbReference type="GeneID" id="109717739"/>
<dbReference type="Proteomes" id="UP000092600">
    <property type="component" value="Unassembled WGS sequence"/>
</dbReference>
<dbReference type="Pfam" id="PF04520">
    <property type="entry name" value="Senescence_reg"/>
    <property type="match status" value="1"/>
</dbReference>
<organism evidence="2 3">
    <name type="scientific">Ananas comosus</name>
    <name type="common">Pineapple</name>
    <name type="synonym">Ananas ananas</name>
    <dbReference type="NCBI Taxonomy" id="4615"/>
    <lineage>
        <taxon>Eukaryota</taxon>
        <taxon>Viridiplantae</taxon>
        <taxon>Streptophyta</taxon>
        <taxon>Embryophyta</taxon>
        <taxon>Tracheophyta</taxon>
        <taxon>Spermatophyta</taxon>
        <taxon>Magnoliopsida</taxon>
        <taxon>Liliopsida</taxon>
        <taxon>Poales</taxon>
        <taxon>Bromeliaceae</taxon>
        <taxon>Bromelioideae</taxon>
        <taxon>Ananas</taxon>
    </lineage>
</organism>
<dbReference type="Proteomes" id="UP000515123">
    <property type="component" value="Linkage group 11"/>
</dbReference>
<dbReference type="Gramene" id="Aco005606.1.mrna1">
    <property type="protein sequence ID" value="Aco005606.1.mrna1.cds1"/>
    <property type="gene ID" value="Aco005606.1.path1"/>
</dbReference>
<dbReference type="OrthoDB" id="672058at2759"/>